<dbReference type="EMBL" id="FONT01000008">
    <property type="protein sequence ID" value="SFE99154.1"/>
    <property type="molecule type" value="Genomic_DNA"/>
</dbReference>
<evidence type="ECO:0000313" key="3">
    <source>
        <dbReference type="Proteomes" id="UP000199516"/>
    </source>
</evidence>
<dbReference type="STRING" id="930128.SAMN05192532_10847"/>
<keyword evidence="3" id="KW-1185">Reference proteome</keyword>
<evidence type="ECO:0000256" key="1">
    <source>
        <dbReference type="SAM" id="MobiDB-lite"/>
    </source>
</evidence>
<dbReference type="AlphaFoldDB" id="A0A1I2F189"/>
<protein>
    <submittedName>
        <fullName evidence="2">Uncharacterized protein</fullName>
    </submittedName>
</protein>
<sequence>MITTYNRTGILLLFSIILLAACSEGEKETYPEDNPALEIESESVEHT</sequence>
<dbReference type="PROSITE" id="PS51257">
    <property type="entry name" value="PROKAR_LIPOPROTEIN"/>
    <property type="match status" value="1"/>
</dbReference>
<dbReference type="Proteomes" id="UP000199516">
    <property type="component" value="Unassembled WGS sequence"/>
</dbReference>
<reference evidence="2 3" key="1">
    <citation type="submission" date="2016-10" db="EMBL/GenBank/DDBJ databases">
        <authorList>
            <person name="de Groot N.N."/>
        </authorList>
    </citation>
    <scope>NUCLEOTIDE SEQUENCE [LARGE SCALE GENOMIC DNA]</scope>
    <source>
        <strain evidence="2 3">DSM 23995</strain>
    </source>
</reference>
<dbReference type="RefSeq" id="WP_177194841.1">
    <property type="nucleotide sequence ID" value="NZ_FONT01000008.1"/>
</dbReference>
<feature type="region of interest" description="Disordered" evidence="1">
    <location>
        <begin position="28"/>
        <end position="47"/>
    </location>
</feature>
<evidence type="ECO:0000313" key="2">
    <source>
        <dbReference type="EMBL" id="SFE99154.1"/>
    </source>
</evidence>
<organism evidence="2 3">
    <name type="scientific">Alteribacillus iranensis</name>
    <dbReference type="NCBI Taxonomy" id="930128"/>
    <lineage>
        <taxon>Bacteria</taxon>
        <taxon>Bacillati</taxon>
        <taxon>Bacillota</taxon>
        <taxon>Bacilli</taxon>
        <taxon>Bacillales</taxon>
        <taxon>Bacillaceae</taxon>
        <taxon>Alteribacillus</taxon>
    </lineage>
</organism>
<proteinExistence type="predicted"/>
<name>A0A1I2F189_9BACI</name>
<accession>A0A1I2F189</accession>
<gene>
    <name evidence="2" type="ORF">SAMN05192532_10847</name>
</gene>